<keyword evidence="2" id="KW-0378">Hydrolase</keyword>
<dbReference type="AlphaFoldDB" id="A0A9P4V3S5"/>
<evidence type="ECO:0000256" key="2">
    <source>
        <dbReference type="ARBA" id="ARBA00022801"/>
    </source>
</evidence>
<comment type="caution">
    <text evidence="4">The sequence shown here is derived from an EMBL/GenBank/DDBJ whole genome shotgun (WGS) entry which is preliminary data.</text>
</comment>
<comment type="similarity">
    <text evidence="1">Belongs to the peptidase S33 family.</text>
</comment>
<dbReference type="InterPro" id="IPR029058">
    <property type="entry name" value="AB_hydrolase_fold"/>
</dbReference>
<keyword evidence="5" id="KW-1185">Reference proteome</keyword>
<accession>A0A9P4V3S5</accession>
<protein>
    <recommendedName>
        <fullName evidence="3">Peptidase S33 tripeptidyl aminopeptidase-like C-terminal domain-containing protein</fullName>
    </recommendedName>
</protein>
<organism evidence="4 5">
    <name type="scientific">Polyplosphaeria fusca</name>
    <dbReference type="NCBI Taxonomy" id="682080"/>
    <lineage>
        <taxon>Eukaryota</taxon>
        <taxon>Fungi</taxon>
        <taxon>Dikarya</taxon>
        <taxon>Ascomycota</taxon>
        <taxon>Pezizomycotina</taxon>
        <taxon>Dothideomycetes</taxon>
        <taxon>Pleosporomycetidae</taxon>
        <taxon>Pleosporales</taxon>
        <taxon>Tetraplosphaeriaceae</taxon>
        <taxon>Polyplosphaeria</taxon>
    </lineage>
</organism>
<sequence>MLCANLEVPLDYQDRNGAVTNIFFAKLLGNGNQNTAQDIIFNPGGPGSSGVDYILSGGGDSILEKFAGNYNLVGFDPRGVNNSAQYGPLSCFPSPEARDEDSAVDRTSLETIYTDTFAKGQNCSNYNNNNPTRTRFSGTMAVVQDILYFHELYTSTRMNRNPKTEPIWYYGISYGTVIGQTLAAMYPSRVGRIIVDGNVNGAQHYTGYVPSDVDDADKTYQYFFKYCLEAGQLCPFNKGSRTVAEIETRFRNLLQRLDAQPLQIPSSDPTEAPSTITKSGFLSTSYQAFYGPKSGFNSVAKLAASYEQTYLNAAQQPQLSPRQVSELPDGNYDDAESGEVLTLVTCVDGWDRYPLTTFEEYNKAFINMTQVSFYGGENAVKSNVVMCAGMNIAPPPSQRFPGFTLGTVTANPVLFVNTMGDPITPVSSAKYMSQFFQNSGVLLEDTPGHGYGGIKSTCTDQFVQTYLRTGKVPPPGTICPPDR</sequence>
<dbReference type="OrthoDB" id="425534at2759"/>
<evidence type="ECO:0000313" key="5">
    <source>
        <dbReference type="Proteomes" id="UP000799444"/>
    </source>
</evidence>
<gene>
    <name evidence="4" type="ORF">EJ04DRAFT_464675</name>
</gene>
<evidence type="ECO:0000313" key="4">
    <source>
        <dbReference type="EMBL" id="KAF2735448.1"/>
    </source>
</evidence>
<feature type="non-terminal residue" evidence="4">
    <location>
        <position position="483"/>
    </location>
</feature>
<dbReference type="InterPro" id="IPR013595">
    <property type="entry name" value="Pept_S33_TAP-like_C"/>
</dbReference>
<dbReference type="SUPFAM" id="SSF53474">
    <property type="entry name" value="alpha/beta-Hydrolases"/>
    <property type="match status" value="1"/>
</dbReference>
<dbReference type="EMBL" id="ML996135">
    <property type="protein sequence ID" value="KAF2735448.1"/>
    <property type="molecule type" value="Genomic_DNA"/>
</dbReference>
<dbReference type="Proteomes" id="UP000799444">
    <property type="component" value="Unassembled WGS sequence"/>
</dbReference>
<dbReference type="Gene3D" id="3.40.50.1820">
    <property type="entry name" value="alpha/beta hydrolase"/>
    <property type="match status" value="1"/>
</dbReference>
<evidence type="ECO:0000256" key="1">
    <source>
        <dbReference type="ARBA" id="ARBA00010088"/>
    </source>
</evidence>
<dbReference type="Pfam" id="PF08386">
    <property type="entry name" value="Abhydrolase_4"/>
    <property type="match status" value="1"/>
</dbReference>
<dbReference type="PANTHER" id="PTHR43248">
    <property type="entry name" value="2-SUCCINYL-6-HYDROXY-2,4-CYCLOHEXADIENE-1-CARBOXYLATE SYNTHASE"/>
    <property type="match status" value="1"/>
</dbReference>
<reference evidence="4" key="1">
    <citation type="journal article" date="2020" name="Stud. Mycol.">
        <title>101 Dothideomycetes genomes: a test case for predicting lifestyles and emergence of pathogens.</title>
        <authorList>
            <person name="Haridas S."/>
            <person name="Albert R."/>
            <person name="Binder M."/>
            <person name="Bloem J."/>
            <person name="Labutti K."/>
            <person name="Salamov A."/>
            <person name="Andreopoulos B."/>
            <person name="Baker S."/>
            <person name="Barry K."/>
            <person name="Bills G."/>
            <person name="Bluhm B."/>
            <person name="Cannon C."/>
            <person name="Castanera R."/>
            <person name="Culley D."/>
            <person name="Daum C."/>
            <person name="Ezra D."/>
            <person name="Gonzalez J."/>
            <person name="Henrissat B."/>
            <person name="Kuo A."/>
            <person name="Liang C."/>
            <person name="Lipzen A."/>
            <person name="Lutzoni F."/>
            <person name="Magnuson J."/>
            <person name="Mondo S."/>
            <person name="Nolan M."/>
            <person name="Ohm R."/>
            <person name="Pangilinan J."/>
            <person name="Park H.-J."/>
            <person name="Ramirez L."/>
            <person name="Alfaro M."/>
            <person name="Sun H."/>
            <person name="Tritt A."/>
            <person name="Yoshinaga Y."/>
            <person name="Zwiers L.-H."/>
            <person name="Turgeon B."/>
            <person name="Goodwin S."/>
            <person name="Spatafora J."/>
            <person name="Crous P."/>
            <person name="Grigoriev I."/>
        </authorList>
    </citation>
    <scope>NUCLEOTIDE SEQUENCE</scope>
    <source>
        <strain evidence="4">CBS 125425</strain>
    </source>
</reference>
<dbReference type="PANTHER" id="PTHR43248:SF25">
    <property type="entry name" value="AB HYDROLASE-1 DOMAIN-CONTAINING PROTEIN-RELATED"/>
    <property type="match status" value="1"/>
</dbReference>
<proteinExistence type="inferred from homology"/>
<dbReference type="InterPro" id="IPR051601">
    <property type="entry name" value="Serine_prot/Carboxylest_S33"/>
</dbReference>
<name>A0A9P4V3S5_9PLEO</name>
<evidence type="ECO:0000259" key="3">
    <source>
        <dbReference type="Pfam" id="PF08386"/>
    </source>
</evidence>
<feature type="domain" description="Peptidase S33 tripeptidyl aminopeptidase-like C-terminal" evidence="3">
    <location>
        <begin position="378"/>
        <end position="479"/>
    </location>
</feature>
<dbReference type="GO" id="GO:0016787">
    <property type="term" value="F:hydrolase activity"/>
    <property type="evidence" value="ECO:0007669"/>
    <property type="project" value="UniProtKB-KW"/>
</dbReference>